<dbReference type="CDD" id="cd02440">
    <property type="entry name" value="AdoMet_MTases"/>
    <property type="match status" value="1"/>
</dbReference>
<gene>
    <name evidence="2" type="ORF">Phou_096530</name>
</gene>
<reference evidence="2 3" key="2">
    <citation type="submission" date="2020-03" db="EMBL/GenBank/DDBJ databases">
        <authorList>
            <person name="Ichikawa N."/>
            <person name="Kimura A."/>
            <person name="Kitahashi Y."/>
            <person name="Uohara A."/>
        </authorList>
    </citation>
    <scope>NUCLEOTIDE SEQUENCE [LARGE SCALE GENOMIC DNA]</scope>
    <source>
        <strain evidence="2 3">NBRC 108639</strain>
    </source>
</reference>
<dbReference type="GO" id="GO:0008757">
    <property type="term" value="F:S-adenosylmethionine-dependent methyltransferase activity"/>
    <property type="evidence" value="ECO:0007669"/>
    <property type="project" value="InterPro"/>
</dbReference>
<evidence type="ECO:0000259" key="1">
    <source>
        <dbReference type="Pfam" id="PF08241"/>
    </source>
</evidence>
<evidence type="ECO:0000313" key="2">
    <source>
        <dbReference type="EMBL" id="GFJ85473.1"/>
    </source>
</evidence>
<protein>
    <submittedName>
        <fullName evidence="2">Methyltransferase</fullName>
    </submittedName>
</protein>
<feature type="domain" description="Methyltransferase type 11" evidence="1">
    <location>
        <begin position="68"/>
        <end position="158"/>
    </location>
</feature>
<dbReference type="Gene3D" id="3.40.50.150">
    <property type="entry name" value="Vaccinia Virus protein VP39"/>
    <property type="match status" value="1"/>
</dbReference>
<dbReference type="GO" id="GO:0032259">
    <property type="term" value="P:methylation"/>
    <property type="evidence" value="ECO:0007669"/>
    <property type="project" value="UniProtKB-KW"/>
</dbReference>
<dbReference type="RefSeq" id="WP_173070554.1">
    <property type="nucleotide sequence ID" value="NZ_BAABGO010000009.1"/>
</dbReference>
<dbReference type="InterPro" id="IPR029063">
    <property type="entry name" value="SAM-dependent_MTases_sf"/>
</dbReference>
<dbReference type="AlphaFoldDB" id="A0A6V8KK15"/>
<comment type="caution">
    <text evidence="2">The sequence shown here is derived from an EMBL/GenBank/DDBJ whole genome shotgun (WGS) entry which is preliminary data.</text>
</comment>
<dbReference type="Pfam" id="PF08241">
    <property type="entry name" value="Methyltransf_11"/>
    <property type="match status" value="1"/>
</dbReference>
<reference evidence="2 3" key="1">
    <citation type="submission" date="2020-03" db="EMBL/GenBank/DDBJ databases">
        <title>Whole genome shotgun sequence of Phytohabitans houttuyneae NBRC 108639.</title>
        <authorList>
            <person name="Komaki H."/>
            <person name="Tamura T."/>
        </authorList>
    </citation>
    <scope>NUCLEOTIDE SEQUENCE [LARGE SCALE GENOMIC DNA]</scope>
    <source>
        <strain evidence="2 3">NBRC 108639</strain>
    </source>
</reference>
<sequence length="291" mass="31112">MWLSARIDCQLAVDVICDTCRMDAFGRFERAGWQEKAGGYQRLLARITDRVADHLLDAAEVTAGTRLLDVACGHGYATARAAERGASATGVDQSAAMLALARAHHPRLDFREAAAEELPFDGGTFAAVVGNFLLPHLADPDAVVAELARVTAPRGRLALTAWDLPQHARFVGVLVDALAEAGAVAPAGLPEGPPFFRYAERESLVALFESAGFGGVEVTTVAFEHRVDSADELWQSLMEGTVRMSAQVLGQPPEVRERIRAAFDARVARYARGSGLSLPVSAKLAAGRLPR</sequence>
<dbReference type="PANTHER" id="PTHR43591">
    <property type="entry name" value="METHYLTRANSFERASE"/>
    <property type="match status" value="1"/>
</dbReference>
<proteinExistence type="predicted"/>
<dbReference type="InterPro" id="IPR013216">
    <property type="entry name" value="Methyltransf_11"/>
</dbReference>
<evidence type="ECO:0000313" key="3">
    <source>
        <dbReference type="Proteomes" id="UP000482800"/>
    </source>
</evidence>
<dbReference type="EMBL" id="BLPF01000004">
    <property type="protein sequence ID" value="GFJ85473.1"/>
    <property type="molecule type" value="Genomic_DNA"/>
</dbReference>
<accession>A0A6V8KK15</accession>
<name>A0A6V8KK15_9ACTN</name>
<dbReference type="Proteomes" id="UP000482800">
    <property type="component" value="Unassembled WGS sequence"/>
</dbReference>
<organism evidence="2 3">
    <name type="scientific">Phytohabitans houttuyneae</name>
    <dbReference type="NCBI Taxonomy" id="1076126"/>
    <lineage>
        <taxon>Bacteria</taxon>
        <taxon>Bacillati</taxon>
        <taxon>Actinomycetota</taxon>
        <taxon>Actinomycetes</taxon>
        <taxon>Micromonosporales</taxon>
        <taxon>Micromonosporaceae</taxon>
    </lineage>
</organism>
<keyword evidence="2" id="KW-0808">Transferase</keyword>
<keyword evidence="3" id="KW-1185">Reference proteome</keyword>
<keyword evidence="2" id="KW-0489">Methyltransferase</keyword>
<dbReference type="SUPFAM" id="SSF53335">
    <property type="entry name" value="S-adenosyl-L-methionine-dependent methyltransferases"/>
    <property type="match status" value="1"/>
</dbReference>